<keyword evidence="2 5" id="KW-0812">Transmembrane</keyword>
<sequence length="167" mass="18706">MPVTNDMVRTWRAPRAVMRDLLAHGRREDRAIAYLMIGCFLIFVAQWPRLSRISGGYEPSPWPDDVNFEGMMTYTFYSLVIMLPLVMYAIAALSHLVARLFGGKGGFYGARLALFWSLLTTAPLFLLHGLVRGFIGAGLQANIVGGILLLVFGWIWLQCLREAEGPQ</sequence>
<evidence type="ECO:0000256" key="3">
    <source>
        <dbReference type="ARBA" id="ARBA00022989"/>
    </source>
</evidence>
<keyword evidence="4 5" id="KW-0472">Membrane</keyword>
<organism evidence="7 8">
    <name type="scientific">Yoonia sediminilitoris</name>
    <dbReference type="NCBI Taxonomy" id="1286148"/>
    <lineage>
        <taxon>Bacteria</taxon>
        <taxon>Pseudomonadati</taxon>
        <taxon>Pseudomonadota</taxon>
        <taxon>Alphaproteobacteria</taxon>
        <taxon>Rhodobacterales</taxon>
        <taxon>Paracoccaceae</taxon>
        <taxon>Yoonia</taxon>
    </lineage>
</organism>
<evidence type="ECO:0000256" key="2">
    <source>
        <dbReference type="ARBA" id="ARBA00022692"/>
    </source>
</evidence>
<feature type="transmembrane region" description="Helical" evidence="5">
    <location>
        <begin position="31"/>
        <end position="48"/>
    </location>
</feature>
<keyword evidence="8" id="KW-1185">Reference proteome</keyword>
<feature type="transmembrane region" description="Helical" evidence="5">
    <location>
        <begin position="76"/>
        <end position="101"/>
    </location>
</feature>
<dbReference type="Proteomes" id="UP000244523">
    <property type="component" value="Unassembled WGS sequence"/>
</dbReference>
<comment type="subcellular location">
    <subcellularLocation>
        <location evidence="1">Membrane</location>
        <topology evidence="1">Multi-pass membrane protein</topology>
    </subcellularLocation>
</comment>
<dbReference type="OrthoDB" id="7771437at2"/>
<dbReference type="InterPro" id="IPR006977">
    <property type="entry name" value="Yip1_dom"/>
</dbReference>
<dbReference type="RefSeq" id="WP_108387220.1">
    <property type="nucleotide sequence ID" value="NZ_QBUD01000009.1"/>
</dbReference>
<evidence type="ECO:0000259" key="6">
    <source>
        <dbReference type="Pfam" id="PF04893"/>
    </source>
</evidence>
<dbReference type="EMBL" id="QBUD01000009">
    <property type="protein sequence ID" value="PUB12780.1"/>
    <property type="molecule type" value="Genomic_DNA"/>
</dbReference>
<feature type="domain" description="Yip1" evidence="6">
    <location>
        <begin position="9"/>
        <end position="160"/>
    </location>
</feature>
<accession>A0A2T6KCX6</accession>
<comment type="caution">
    <text evidence="7">The sequence shown here is derived from an EMBL/GenBank/DDBJ whole genome shotgun (WGS) entry which is preliminary data.</text>
</comment>
<gene>
    <name evidence="7" type="ORF">C8N45_10988</name>
</gene>
<protein>
    <recommendedName>
        <fullName evidence="6">Yip1 domain-containing protein</fullName>
    </recommendedName>
</protein>
<keyword evidence="3 5" id="KW-1133">Transmembrane helix</keyword>
<evidence type="ECO:0000313" key="8">
    <source>
        <dbReference type="Proteomes" id="UP000244523"/>
    </source>
</evidence>
<evidence type="ECO:0000313" key="7">
    <source>
        <dbReference type="EMBL" id="PUB12780.1"/>
    </source>
</evidence>
<proteinExistence type="predicted"/>
<reference evidence="7 8" key="1">
    <citation type="submission" date="2018-04" db="EMBL/GenBank/DDBJ databases">
        <title>Genomic Encyclopedia of Archaeal and Bacterial Type Strains, Phase II (KMG-II): from individual species to whole genera.</title>
        <authorList>
            <person name="Goeker M."/>
        </authorList>
    </citation>
    <scope>NUCLEOTIDE SEQUENCE [LARGE SCALE GENOMIC DNA]</scope>
    <source>
        <strain evidence="7 8">DSM 29955</strain>
    </source>
</reference>
<dbReference type="GO" id="GO:0016020">
    <property type="term" value="C:membrane"/>
    <property type="evidence" value="ECO:0007669"/>
    <property type="project" value="UniProtKB-SubCell"/>
</dbReference>
<evidence type="ECO:0000256" key="1">
    <source>
        <dbReference type="ARBA" id="ARBA00004141"/>
    </source>
</evidence>
<dbReference type="AlphaFoldDB" id="A0A2T6KCX6"/>
<feature type="transmembrane region" description="Helical" evidence="5">
    <location>
        <begin position="113"/>
        <end position="131"/>
    </location>
</feature>
<dbReference type="Pfam" id="PF04893">
    <property type="entry name" value="Yip1"/>
    <property type="match status" value="1"/>
</dbReference>
<name>A0A2T6KCX6_9RHOB</name>
<feature type="transmembrane region" description="Helical" evidence="5">
    <location>
        <begin position="137"/>
        <end position="157"/>
    </location>
</feature>
<evidence type="ECO:0000256" key="4">
    <source>
        <dbReference type="ARBA" id="ARBA00023136"/>
    </source>
</evidence>
<evidence type="ECO:0000256" key="5">
    <source>
        <dbReference type="SAM" id="Phobius"/>
    </source>
</evidence>